<dbReference type="EMBL" id="JANJQO010000374">
    <property type="protein sequence ID" value="KAJ2978446.1"/>
    <property type="molecule type" value="Genomic_DNA"/>
</dbReference>
<accession>A0ACC1NIU1</accession>
<organism evidence="1 2">
    <name type="scientific">Zarea fungicola</name>
    <dbReference type="NCBI Taxonomy" id="93591"/>
    <lineage>
        <taxon>Eukaryota</taxon>
        <taxon>Fungi</taxon>
        <taxon>Dikarya</taxon>
        <taxon>Ascomycota</taxon>
        <taxon>Pezizomycotina</taxon>
        <taxon>Sordariomycetes</taxon>
        <taxon>Hypocreomycetidae</taxon>
        <taxon>Hypocreales</taxon>
        <taxon>Cordycipitaceae</taxon>
        <taxon>Zarea</taxon>
    </lineage>
</organism>
<proteinExistence type="predicted"/>
<evidence type="ECO:0000313" key="1">
    <source>
        <dbReference type="EMBL" id="KAJ2978446.1"/>
    </source>
</evidence>
<keyword evidence="2" id="KW-1185">Reference proteome</keyword>
<comment type="caution">
    <text evidence="1">The sequence shown here is derived from an EMBL/GenBank/DDBJ whole genome shotgun (WGS) entry which is preliminary data.</text>
</comment>
<evidence type="ECO:0000313" key="2">
    <source>
        <dbReference type="Proteomes" id="UP001143910"/>
    </source>
</evidence>
<name>A0ACC1NIU1_9HYPO</name>
<dbReference type="Proteomes" id="UP001143910">
    <property type="component" value="Unassembled WGS sequence"/>
</dbReference>
<sequence>MHFLHFLSPLPLVSVALASGLTLPADAREGFGIQLWSDDGSQLYIHESQFEQYNITIQPGVPDPLPSGIAIAPTATATVGSLVRRGSPITCLRGTEVFVPELHDGLIYFADNLGCGTTYNSNRFASYKNVALIRWQGSTVLYTCNYSGADRVWSGPSLVSIIEQVFNYCNQQGVAAWYYDSYRQVSWGYTNRANGYCGPAQ</sequence>
<protein>
    <submittedName>
        <fullName evidence="1">Uncharacterized protein</fullName>
    </submittedName>
</protein>
<reference evidence="1" key="1">
    <citation type="submission" date="2022-08" db="EMBL/GenBank/DDBJ databases">
        <title>Genome Sequence of Lecanicillium fungicola.</title>
        <authorList>
            <person name="Buettner E."/>
        </authorList>
    </citation>
    <scope>NUCLEOTIDE SEQUENCE</scope>
    <source>
        <strain evidence="1">Babe33</strain>
    </source>
</reference>
<gene>
    <name evidence="1" type="ORF">NQ176_g3815</name>
</gene>